<gene>
    <name evidence="1" type="ORF">GCM10007103_26110</name>
</gene>
<dbReference type="RefSeq" id="WP_189605215.1">
    <property type="nucleotide sequence ID" value="NZ_BMXB01000012.1"/>
</dbReference>
<dbReference type="InterPro" id="IPR036520">
    <property type="entry name" value="UPF0759_sf"/>
</dbReference>
<dbReference type="Pfam" id="PF01904">
    <property type="entry name" value="DUF72"/>
    <property type="match status" value="1"/>
</dbReference>
<dbReference type="Gene3D" id="3.20.20.410">
    <property type="entry name" value="Protein of unknown function UPF0759"/>
    <property type="match status" value="1"/>
</dbReference>
<dbReference type="InterPro" id="IPR002763">
    <property type="entry name" value="DUF72"/>
</dbReference>
<name>A0A918W1A0_9FLAO</name>
<dbReference type="PANTHER" id="PTHR30348:SF4">
    <property type="entry name" value="DUF72 DOMAIN-CONTAINING PROTEIN"/>
    <property type="match status" value="1"/>
</dbReference>
<evidence type="ECO:0000313" key="2">
    <source>
        <dbReference type="Proteomes" id="UP000610456"/>
    </source>
</evidence>
<evidence type="ECO:0000313" key="1">
    <source>
        <dbReference type="EMBL" id="GHA43713.1"/>
    </source>
</evidence>
<dbReference type="PANTHER" id="PTHR30348">
    <property type="entry name" value="UNCHARACTERIZED PROTEIN YECE"/>
    <property type="match status" value="1"/>
</dbReference>
<organism evidence="1 2">
    <name type="scientific">Salinimicrobium marinum</name>
    <dbReference type="NCBI Taxonomy" id="680283"/>
    <lineage>
        <taxon>Bacteria</taxon>
        <taxon>Pseudomonadati</taxon>
        <taxon>Bacteroidota</taxon>
        <taxon>Flavobacteriia</taxon>
        <taxon>Flavobacteriales</taxon>
        <taxon>Flavobacteriaceae</taxon>
        <taxon>Salinimicrobium</taxon>
    </lineage>
</organism>
<evidence type="ECO:0008006" key="3">
    <source>
        <dbReference type="Google" id="ProtNLM"/>
    </source>
</evidence>
<keyword evidence="2" id="KW-1185">Reference proteome</keyword>
<comment type="caution">
    <text evidence="1">The sequence shown here is derived from an EMBL/GenBank/DDBJ whole genome shotgun (WGS) entry which is preliminary data.</text>
</comment>
<dbReference type="Proteomes" id="UP000610456">
    <property type="component" value="Unassembled WGS sequence"/>
</dbReference>
<protein>
    <recommendedName>
        <fullName evidence="3">DUF72 domain-containing protein</fullName>
    </recommendedName>
</protein>
<dbReference type="AlphaFoldDB" id="A0A918W1A0"/>
<dbReference type="EMBL" id="BMXB01000012">
    <property type="protein sequence ID" value="GHA43713.1"/>
    <property type="molecule type" value="Genomic_DNA"/>
</dbReference>
<proteinExistence type="predicted"/>
<reference evidence="1" key="1">
    <citation type="journal article" date="2014" name="Int. J. Syst. Evol. Microbiol.">
        <title>Complete genome sequence of Corynebacterium casei LMG S-19264T (=DSM 44701T), isolated from a smear-ripened cheese.</title>
        <authorList>
            <consortium name="US DOE Joint Genome Institute (JGI-PGF)"/>
            <person name="Walter F."/>
            <person name="Albersmeier A."/>
            <person name="Kalinowski J."/>
            <person name="Ruckert C."/>
        </authorList>
    </citation>
    <scope>NUCLEOTIDE SEQUENCE</scope>
    <source>
        <strain evidence="1">KCTC 12719</strain>
    </source>
</reference>
<dbReference type="SUPFAM" id="SSF117396">
    <property type="entry name" value="TM1631-like"/>
    <property type="match status" value="1"/>
</dbReference>
<sequence length="239" mass="28892">MKVYIGCSGWNYKEWRGKFYPEKMAQREWLEYYSGVFDTVEVNNTFYRFPKDSTLVNWKETAPKDFNFTLKGSRYVTHMKKLKDVKQSVEKFYTSADLLEEKLSCLLWQLPPNLHRHDEKLIEFCKTLKKGYKNVIEFRHISWYDEKVYEILRQHDVSFCVISSPEFPEEMITTNDVAYIRFHGKGENWYDYLYSKKELRAWRKKIKESGVKEAYVYFNNDIHANAPENAKQLRELFEQ</sequence>
<reference evidence="1" key="2">
    <citation type="submission" date="2020-09" db="EMBL/GenBank/DDBJ databases">
        <authorList>
            <person name="Sun Q."/>
            <person name="Kim S."/>
        </authorList>
    </citation>
    <scope>NUCLEOTIDE SEQUENCE</scope>
    <source>
        <strain evidence="1">KCTC 12719</strain>
    </source>
</reference>
<accession>A0A918W1A0</accession>